<proteinExistence type="predicted"/>
<evidence type="ECO:0000313" key="2">
    <source>
        <dbReference type="Proteomes" id="UP001285636"/>
    </source>
</evidence>
<comment type="caution">
    <text evidence="1">The sequence shown here is derived from an EMBL/GenBank/DDBJ whole genome shotgun (WGS) entry which is preliminary data.</text>
</comment>
<dbReference type="Pfam" id="PF26162">
    <property type="entry name" value="YwzD"/>
    <property type="match status" value="1"/>
</dbReference>
<reference evidence="1" key="1">
    <citation type="submission" date="2023-10" db="EMBL/GenBank/DDBJ databases">
        <title>Screening of Alkalihalophilus pseudofirmusBZ-TG-HK211 and Its Alleviation of Salt Stress on Rapeseed Growth.</title>
        <authorList>
            <person name="Zhao B."/>
            <person name="Guo T."/>
        </authorList>
    </citation>
    <scope>NUCLEOTIDE SEQUENCE</scope>
    <source>
        <strain evidence="1">BZ-TG-HK211</strain>
    </source>
</reference>
<protein>
    <submittedName>
        <fullName evidence="1">Uncharacterized protein</fullName>
    </submittedName>
</protein>
<dbReference type="AlphaFoldDB" id="A0AAJ2NQ55"/>
<name>A0AAJ2NQ55_ALKPS</name>
<organism evidence="1 2">
    <name type="scientific">Alkalihalophilus pseudofirmus</name>
    <name type="common">Bacillus pseudofirmus</name>
    <dbReference type="NCBI Taxonomy" id="79885"/>
    <lineage>
        <taxon>Bacteria</taxon>
        <taxon>Bacillati</taxon>
        <taxon>Bacillota</taxon>
        <taxon>Bacilli</taxon>
        <taxon>Bacillales</taxon>
        <taxon>Bacillaceae</taxon>
        <taxon>Alkalihalophilus</taxon>
    </lineage>
</organism>
<sequence length="54" mass="6089">MSTLKDATEFTEQHLKDLMQQIQQKGMEQADITSSQLIEEIATVLKPLVNQTKG</sequence>
<dbReference type="RefSeq" id="WP_323467183.1">
    <property type="nucleotide sequence ID" value="NZ_CP144224.1"/>
</dbReference>
<dbReference type="Proteomes" id="UP001285636">
    <property type="component" value="Unassembled WGS sequence"/>
</dbReference>
<gene>
    <name evidence="1" type="ORF">RYX45_14525</name>
</gene>
<evidence type="ECO:0000313" key="1">
    <source>
        <dbReference type="EMBL" id="MDV2886402.1"/>
    </source>
</evidence>
<dbReference type="InterPro" id="IPR058930">
    <property type="entry name" value="YwzD"/>
</dbReference>
<accession>A0AAJ2NQ55</accession>
<dbReference type="EMBL" id="JAWJAY010000003">
    <property type="protein sequence ID" value="MDV2886402.1"/>
    <property type="molecule type" value="Genomic_DNA"/>
</dbReference>